<dbReference type="Gene3D" id="3.30.160.430">
    <property type="match status" value="1"/>
</dbReference>
<evidence type="ECO:0000256" key="1">
    <source>
        <dbReference type="ARBA" id="ARBA00007804"/>
    </source>
</evidence>
<dbReference type="GO" id="GO:0031262">
    <property type="term" value="C:Ndc80 complex"/>
    <property type="evidence" value="ECO:0007669"/>
    <property type="project" value="TreeGrafter"/>
</dbReference>
<dbReference type="EMBL" id="AJIX01000010">
    <property type="protein sequence ID" value="KGR16040.1"/>
    <property type="molecule type" value="Genomic_DNA"/>
</dbReference>
<dbReference type="GO" id="GO:0051301">
    <property type="term" value="P:cell division"/>
    <property type="evidence" value="ECO:0007669"/>
    <property type="project" value="UniProtKB-UniRule"/>
</dbReference>
<evidence type="ECO:0000256" key="2">
    <source>
        <dbReference type="ARBA" id="ARBA00022454"/>
    </source>
</evidence>
<proteinExistence type="inferred from homology"/>
<keyword evidence="4 10" id="KW-0498">Mitosis</keyword>
<comment type="function">
    <text evidence="10">Acts as a component of the essential kinetochore-associated NDC80 complex, which is required for chromosome segregation and spindle checkpoint activity.</text>
</comment>
<gene>
    <name evidence="13" type="ORF">MG3_01634</name>
</gene>
<evidence type="ECO:0000256" key="8">
    <source>
        <dbReference type="ARBA" id="ARBA00023306"/>
    </source>
</evidence>
<dbReference type="AlphaFoldDB" id="A0AB34PXZ9"/>
<evidence type="ECO:0000256" key="12">
    <source>
        <dbReference type="SAM" id="MobiDB-lite"/>
    </source>
</evidence>
<keyword evidence="5 10" id="KW-0995">Kinetochore</keyword>
<dbReference type="InterPro" id="IPR013252">
    <property type="entry name" value="Ndc80_Spc24"/>
</dbReference>
<dbReference type="Pfam" id="PF08286">
    <property type="entry name" value="Spc24"/>
    <property type="match status" value="1"/>
</dbReference>
<comment type="subcellular location">
    <subcellularLocation>
        <location evidence="10">Nucleus</location>
    </subcellularLocation>
    <subcellularLocation>
        <location evidence="10">Chromosome</location>
        <location evidence="10">Centromere</location>
        <location evidence="10">Kinetochore</location>
    </subcellularLocation>
</comment>
<dbReference type="InterPro" id="IPR038066">
    <property type="entry name" value="Spc24_Fungi_globular_sf"/>
</dbReference>
<evidence type="ECO:0000256" key="4">
    <source>
        <dbReference type="ARBA" id="ARBA00022776"/>
    </source>
</evidence>
<feature type="compositionally biased region" description="Low complexity" evidence="12">
    <location>
        <begin position="207"/>
        <end position="219"/>
    </location>
</feature>
<organism evidence="13 14">
    <name type="scientific">Candida albicans P78048</name>
    <dbReference type="NCBI Taxonomy" id="1094989"/>
    <lineage>
        <taxon>Eukaryota</taxon>
        <taxon>Fungi</taxon>
        <taxon>Dikarya</taxon>
        <taxon>Ascomycota</taxon>
        <taxon>Saccharomycotina</taxon>
        <taxon>Pichiomycetes</taxon>
        <taxon>Debaryomycetaceae</taxon>
        <taxon>Candida/Lodderomyces clade</taxon>
        <taxon>Candida</taxon>
    </lineage>
</organism>
<evidence type="ECO:0000256" key="10">
    <source>
        <dbReference type="RuleBase" id="RU368011"/>
    </source>
</evidence>
<keyword evidence="6 11" id="KW-0175">Coiled coil</keyword>
<keyword evidence="7 10" id="KW-0539">Nucleus</keyword>
<dbReference type="PANTHER" id="PTHR22142">
    <property type="match status" value="1"/>
</dbReference>
<dbReference type="GO" id="GO:0007059">
    <property type="term" value="P:chromosome segregation"/>
    <property type="evidence" value="ECO:0007669"/>
    <property type="project" value="TreeGrafter"/>
</dbReference>
<protein>
    <recommendedName>
        <fullName evidence="10">Kinetochore protein Spc24</fullName>
    </recommendedName>
</protein>
<evidence type="ECO:0000313" key="13">
    <source>
        <dbReference type="EMBL" id="KGR16040.1"/>
    </source>
</evidence>
<evidence type="ECO:0000256" key="3">
    <source>
        <dbReference type="ARBA" id="ARBA00022618"/>
    </source>
</evidence>
<evidence type="ECO:0000256" key="11">
    <source>
        <dbReference type="SAM" id="Coils"/>
    </source>
</evidence>
<evidence type="ECO:0000313" key="14">
    <source>
        <dbReference type="Proteomes" id="UP000030161"/>
    </source>
</evidence>
<evidence type="ECO:0000256" key="9">
    <source>
        <dbReference type="ARBA" id="ARBA00023328"/>
    </source>
</evidence>
<keyword evidence="3 10" id="KW-0132">Cell division</keyword>
<dbReference type="GO" id="GO:0008017">
    <property type="term" value="F:microtubule binding"/>
    <property type="evidence" value="ECO:0007669"/>
    <property type="project" value="TreeGrafter"/>
</dbReference>
<name>A0AB34PXZ9_CANAX</name>
<dbReference type="SUPFAM" id="SSF143026">
    <property type="entry name" value="Kinetochore globular domain"/>
    <property type="match status" value="1"/>
</dbReference>
<dbReference type="CDD" id="cd11565">
    <property type="entry name" value="RWD_Spc24"/>
    <property type="match status" value="1"/>
</dbReference>
<evidence type="ECO:0000256" key="5">
    <source>
        <dbReference type="ARBA" id="ARBA00022838"/>
    </source>
</evidence>
<evidence type="ECO:0000256" key="7">
    <source>
        <dbReference type="ARBA" id="ARBA00023242"/>
    </source>
</evidence>
<evidence type="ECO:0000256" key="6">
    <source>
        <dbReference type="ARBA" id="ARBA00023054"/>
    </source>
</evidence>
<accession>A0AB34PXZ9</accession>
<dbReference type="GO" id="GO:0005634">
    <property type="term" value="C:nucleus"/>
    <property type="evidence" value="ECO:0007669"/>
    <property type="project" value="UniProtKB-SubCell"/>
</dbReference>
<reference evidence="13 14" key="1">
    <citation type="submission" date="2013-12" db="EMBL/GenBank/DDBJ databases">
        <title>The Genome Sequence of Candida albicans P78048.</title>
        <authorList>
            <consortium name="The Broad Institute Genome Sequencing Platform"/>
            <consortium name="The Broad Institute Genome Sequencing Center for Infectious Disease"/>
            <person name="Cuomo C."/>
            <person name="Bennett R."/>
            <person name="Hirakawa M."/>
            <person name="Noverr M."/>
            <person name="Mitchell A."/>
            <person name="Young S.K."/>
            <person name="Zeng Q."/>
            <person name="Gargeya S."/>
            <person name="Fitzgerald M."/>
            <person name="Abouelleil A."/>
            <person name="Alvarado L."/>
            <person name="Berlin A.M."/>
            <person name="Chapman S.B."/>
            <person name="Dewar J."/>
            <person name="Goldberg J."/>
            <person name="Griggs A."/>
            <person name="Gujja S."/>
            <person name="Hansen M."/>
            <person name="Howarth C."/>
            <person name="Imamovic A."/>
            <person name="Larimer J."/>
            <person name="McCowan C."/>
            <person name="Murphy C."/>
            <person name="Pearson M."/>
            <person name="Priest M."/>
            <person name="Roberts A."/>
            <person name="Saif S."/>
            <person name="Shea T."/>
            <person name="Sykes S."/>
            <person name="Wortman J."/>
            <person name="Nusbaum C."/>
            <person name="Birren B."/>
        </authorList>
    </citation>
    <scope>NUCLEOTIDE SEQUENCE [LARGE SCALE GENOMIC DNA]</scope>
    <source>
        <strain evidence="13 14">P78048</strain>
    </source>
</reference>
<sequence>MTTSVDKLNKLIEEVNNQDELQLIEEINLYIKTLYELRQVKIDQLSNIIHQLNQQIITSNKEINQLNKINDYNYELINVNNFNFVSQQSFQFTNFDRSSSSSSSESTNNIFQMINKRLNELDNLKVVIVKELTDLETNLNNLKYKQNNLHESMEDINDKLDKLLNDMDKSGIMEQDPSILRINLFRNLGIKLENMPPNANSGGGGDSNSNSNSNNNNTEEDCVIITDDNNNVNILNIEPKLSDYFISNYIWDKL</sequence>
<dbReference type="PANTHER" id="PTHR22142:SF2">
    <property type="entry name" value="KINETOCHORE PROTEIN SPC24"/>
    <property type="match status" value="1"/>
</dbReference>
<comment type="similarity">
    <text evidence="1 10">Belongs to the SPC24 family.</text>
</comment>
<comment type="caution">
    <text evidence="13">The sequence shown here is derived from an EMBL/GenBank/DDBJ whole genome shotgun (WGS) entry which is preliminary data.</text>
</comment>
<comment type="subunit">
    <text evidence="10">Component of the NDC80 complex.</text>
</comment>
<keyword evidence="8 10" id="KW-0131">Cell cycle</keyword>
<keyword evidence="2 10" id="KW-0158">Chromosome</keyword>
<dbReference type="Proteomes" id="UP000030161">
    <property type="component" value="Unassembled WGS sequence"/>
</dbReference>
<feature type="coiled-coil region" evidence="11">
    <location>
        <begin position="42"/>
        <end position="69"/>
    </location>
</feature>
<feature type="region of interest" description="Disordered" evidence="12">
    <location>
        <begin position="195"/>
        <end position="219"/>
    </location>
</feature>
<keyword evidence="9 10" id="KW-0137">Centromere</keyword>